<evidence type="ECO:0000313" key="2">
    <source>
        <dbReference type="EMBL" id="MPN35075.1"/>
    </source>
</evidence>
<name>A0A645H7W1_9ZZZZ</name>
<accession>A0A645H7W1</accession>
<dbReference type="AlphaFoldDB" id="A0A645H7W1"/>
<dbReference type="Gene3D" id="1.10.3210.10">
    <property type="entry name" value="Hypothetical protein af1432"/>
    <property type="match status" value="1"/>
</dbReference>
<evidence type="ECO:0000259" key="1">
    <source>
        <dbReference type="PROSITE" id="PS51832"/>
    </source>
</evidence>
<dbReference type="CDD" id="cd00077">
    <property type="entry name" value="HDc"/>
    <property type="match status" value="1"/>
</dbReference>
<proteinExistence type="predicted"/>
<sequence length="110" mass="12329">MLAAVSLFNDIAPIIEAHHERIDGGGYPRGLCGAEIPEESRIISVADAFDAMTSHRRYRENLSVAKAIEQLVEGKHEQFDANIVDVFIPILVDFDEIQRQLAWTYTGETD</sequence>
<dbReference type="InterPro" id="IPR037522">
    <property type="entry name" value="HD_GYP_dom"/>
</dbReference>
<reference evidence="2" key="1">
    <citation type="submission" date="2019-08" db="EMBL/GenBank/DDBJ databases">
        <authorList>
            <person name="Kucharzyk K."/>
            <person name="Murdoch R.W."/>
            <person name="Higgins S."/>
            <person name="Loffler F."/>
        </authorList>
    </citation>
    <scope>NUCLEOTIDE SEQUENCE</scope>
</reference>
<dbReference type="SUPFAM" id="SSF109604">
    <property type="entry name" value="HD-domain/PDEase-like"/>
    <property type="match status" value="1"/>
</dbReference>
<dbReference type="InterPro" id="IPR003607">
    <property type="entry name" value="HD/PDEase_dom"/>
</dbReference>
<dbReference type="EC" id="3.1.4.-" evidence="2"/>
<dbReference type="PANTHER" id="PTHR43155">
    <property type="entry name" value="CYCLIC DI-GMP PHOSPHODIESTERASE PA4108-RELATED"/>
    <property type="match status" value="1"/>
</dbReference>
<dbReference type="PANTHER" id="PTHR43155:SF2">
    <property type="entry name" value="CYCLIC DI-GMP PHOSPHODIESTERASE PA4108"/>
    <property type="match status" value="1"/>
</dbReference>
<dbReference type="EMBL" id="VSSQ01088453">
    <property type="protein sequence ID" value="MPN35075.1"/>
    <property type="molecule type" value="Genomic_DNA"/>
</dbReference>
<dbReference type="Pfam" id="PF13487">
    <property type="entry name" value="HD_5"/>
    <property type="match status" value="1"/>
</dbReference>
<comment type="caution">
    <text evidence="2">The sequence shown here is derived from an EMBL/GenBank/DDBJ whole genome shotgun (WGS) entry which is preliminary data.</text>
</comment>
<dbReference type="GO" id="GO:0016787">
    <property type="term" value="F:hydrolase activity"/>
    <property type="evidence" value="ECO:0007669"/>
    <property type="project" value="UniProtKB-KW"/>
</dbReference>
<gene>
    <name evidence="2" type="ORF">SDC9_182569</name>
</gene>
<protein>
    <submittedName>
        <fullName evidence="2">Putative cyclic di-GMP phosphodiesterase</fullName>
        <ecNumber evidence="2">3.1.4.-</ecNumber>
    </submittedName>
</protein>
<dbReference type="PROSITE" id="PS51832">
    <property type="entry name" value="HD_GYP"/>
    <property type="match status" value="1"/>
</dbReference>
<keyword evidence="2" id="KW-0378">Hydrolase</keyword>
<feature type="domain" description="HD-GYP" evidence="1">
    <location>
        <begin position="1"/>
        <end position="103"/>
    </location>
</feature>
<organism evidence="2">
    <name type="scientific">bioreactor metagenome</name>
    <dbReference type="NCBI Taxonomy" id="1076179"/>
    <lineage>
        <taxon>unclassified sequences</taxon>
        <taxon>metagenomes</taxon>
        <taxon>ecological metagenomes</taxon>
    </lineage>
</organism>